<dbReference type="Proteomes" id="UP000648984">
    <property type="component" value="Unassembled WGS sequence"/>
</dbReference>
<name>A0ABX1QGA5_9RHOO</name>
<evidence type="ECO:0008006" key="5">
    <source>
        <dbReference type="Google" id="ProtNLM"/>
    </source>
</evidence>
<sequence>MKHPARILGLAALALVLSACSKLTPKNYDKLKVGMKYEEVKQVLGAPTKCSDLLAVKSCTWGDDTRFVQVSFIADQVILFNSSNLR</sequence>
<accession>A0ABX1QGA5</accession>
<keyword evidence="1 2" id="KW-0732">Signal</keyword>
<reference evidence="3 4" key="1">
    <citation type="submission" date="2019-12" db="EMBL/GenBank/DDBJ databases">
        <title>Comparative genomics gives insights into the taxonomy of the Azoarcus-Aromatoleum group and reveals separate origins of nif in the plant-associated Azoarcus and non-plant-associated Aromatoleum sub-groups.</title>
        <authorList>
            <person name="Lafos M."/>
            <person name="Maluk M."/>
            <person name="Batista M."/>
            <person name="Junghare M."/>
            <person name="Carmona M."/>
            <person name="Faoro H."/>
            <person name="Cruz L.M."/>
            <person name="Battistoni F."/>
            <person name="De Souza E."/>
            <person name="Pedrosa F."/>
            <person name="Chen W.-M."/>
            <person name="Poole P.S."/>
            <person name="Dixon R.A."/>
            <person name="James E.K."/>
        </authorList>
    </citation>
    <scope>NUCLEOTIDE SEQUENCE [LARGE SCALE GENOMIC DNA]</scope>
    <source>
        <strain evidence="3 4">22Lin</strain>
    </source>
</reference>
<evidence type="ECO:0000256" key="1">
    <source>
        <dbReference type="ARBA" id="ARBA00022729"/>
    </source>
</evidence>
<dbReference type="RefSeq" id="WP_169262611.1">
    <property type="nucleotide sequence ID" value="NZ_WTVQ01000066.1"/>
</dbReference>
<proteinExistence type="predicted"/>
<feature type="chain" id="PRO_5046521894" description="Lipoprotein" evidence="2">
    <location>
        <begin position="22"/>
        <end position="86"/>
    </location>
</feature>
<protein>
    <recommendedName>
        <fullName evidence="5">Lipoprotein</fullName>
    </recommendedName>
</protein>
<comment type="caution">
    <text evidence="3">The sequence shown here is derived from an EMBL/GenBank/DDBJ whole genome shotgun (WGS) entry which is preliminary data.</text>
</comment>
<evidence type="ECO:0000313" key="4">
    <source>
        <dbReference type="Proteomes" id="UP000648984"/>
    </source>
</evidence>
<dbReference type="PROSITE" id="PS51257">
    <property type="entry name" value="PROKAR_LIPOPROTEIN"/>
    <property type="match status" value="1"/>
</dbReference>
<organism evidence="3 4">
    <name type="scientific">Aromatoleum diolicum</name>
    <dbReference type="NCBI Taxonomy" id="75796"/>
    <lineage>
        <taxon>Bacteria</taxon>
        <taxon>Pseudomonadati</taxon>
        <taxon>Pseudomonadota</taxon>
        <taxon>Betaproteobacteria</taxon>
        <taxon>Rhodocyclales</taxon>
        <taxon>Rhodocyclaceae</taxon>
        <taxon>Aromatoleum</taxon>
    </lineage>
</organism>
<evidence type="ECO:0000313" key="3">
    <source>
        <dbReference type="EMBL" id="NMG77482.1"/>
    </source>
</evidence>
<dbReference type="InterPro" id="IPR037873">
    <property type="entry name" value="BamE-like"/>
</dbReference>
<dbReference type="EMBL" id="WTVQ01000066">
    <property type="protein sequence ID" value="NMG77482.1"/>
    <property type="molecule type" value="Genomic_DNA"/>
</dbReference>
<keyword evidence="4" id="KW-1185">Reference proteome</keyword>
<evidence type="ECO:0000256" key="2">
    <source>
        <dbReference type="SAM" id="SignalP"/>
    </source>
</evidence>
<gene>
    <name evidence="3" type="ORF">GPA25_22270</name>
</gene>
<feature type="signal peptide" evidence="2">
    <location>
        <begin position="1"/>
        <end position="21"/>
    </location>
</feature>
<dbReference type="Gene3D" id="3.30.1450.10">
    <property type="match status" value="1"/>
</dbReference>